<keyword evidence="2" id="KW-1185">Reference proteome</keyword>
<name>A0A813F8J5_POLGL</name>
<comment type="caution">
    <text evidence="1">The sequence shown here is derived from an EMBL/GenBank/DDBJ whole genome shotgun (WGS) entry which is preliminary data.</text>
</comment>
<dbReference type="OMA" id="SEWEFEW"/>
<protein>
    <submittedName>
        <fullName evidence="1">Uncharacterized protein</fullName>
    </submittedName>
</protein>
<sequence length="198" mass="22124">MAAAVVGWYDLSWSGGSFPICFRPAGNFFCAKFQAPGRWTMEGDLIKIDWAKFGKYEMKFDAATKTMEGNAMPLKTDDEKNWRKAAFSRALSPTEVLLIGDGGGSEWEFEWSGGSFPVKFKADGYNHFQCDDFPAHAHWSLDGDLLKINWAQFGNYELKVAADGTMDGGAVGKPEDWRKAKFTRNMIVNGVVESCEHH</sequence>
<dbReference type="EMBL" id="CAJNNV010022223">
    <property type="protein sequence ID" value="CAE8607944.1"/>
    <property type="molecule type" value="Genomic_DNA"/>
</dbReference>
<dbReference type="OrthoDB" id="408554at2759"/>
<evidence type="ECO:0000313" key="2">
    <source>
        <dbReference type="Proteomes" id="UP000654075"/>
    </source>
</evidence>
<dbReference type="AlphaFoldDB" id="A0A813F8J5"/>
<reference evidence="1" key="1">
    <citation type="submission" date="2021-02" db="EMBL/GenBank/DDBJ databases">
        <authorList>
            <person name="Dougan E. K."/>
            <person name="Rhodes N."/>
            <person name="Thang M."/>
            <person name="Chan C."/>
        </authorList>
    </citation>
    <scope>NUCLEOTIDE SEQUENCE</scope>
</reference>
<accession>A0A813F8J5</accession>
<gene>
    <name evidence="1" type="ORF">PGLA1383_LOCUS25846</name>
</gene>
<organism evidence="1 2">
    <name type="scientific">Polarella glacialis</name>
    <name type="common">Dinoflagellate</name>
    <dbReference type="NCBI Taxonomy" id="89957"/>
    <lineage>
        <taxon>Eukaryota</taxon>
        <taxon>Sar</taxon>
        <taxon>Alveolata</taxon>
        <taxon>Dinophyceae</taxon>
        <taxon>Suessiales</taxon>
        <taxon>Suessiaceae</taxon>
        <taxon>Polarella</taxon>
    </lineage>
</organism>
<evidence type="ECO:0000313" key="1">
    <source>
        <dbReference type="EMBL" id="CAE8607944.1"/>
    </source>
</evidence>
<dbReference type="Proteomes" id="UP000654075">
    <property type="component" value="Unassembled WGS sequence"/>
</dbReference>
<proteinExistence type="predicted"/>